<organism evidence="14 15">
    <name type="scientific">Peptoniphilus olsenii</name>
    <dbReference type="NCBI Taxonomy" id="411570"/>
    <lineage>
        <taxon>Bacteria</taxon>
        <taxon>Bacillati</taxon>
        <taxon>Bacillota</taxon>
        <taxon>Tissierellia</taxon>
        <taxon>Tissierellales</taxon>
        <taxon>Peptoniphilaceae</taxon>
        <taxon>Peptoniphilus</taxon>
    </lineage>
</organism>
<dbReference type="Proteomes" id="UP001549162">
    <property type="component" value="Unassembled WGS sequence"/>
</dbReference>
<keyword evidence="2 11" id="KW-0547">Nucleotide-binding</keyword>
<evidence type="ECO:0000259" key="12">
    <source>
        <dbReference type="PROSITE" id="PS51198"/>
    </source>
</evidence>
<evidence type="ECO:0000256" key="8">
    <source>
        <dbReference type="ARBA" id="ARBA00034617"/>
    </source>
</evidence>
<dbReference type="InterPro" id="IPR014016">
    <property type="entry name" value="UvrD-like_ATP-bd"/>
</dbReference>
<dbReference type="InterPro" id="IPR013986">
    <property type="entry name" value="DExx_box_DNA_helicase_dom_sf"/>
</dbReference>
<evidence type="ECO:0000256" key="4">
    <source>
        <dbReference type="ARBA" id="ARBA00022806"/>
    </source>
</evidence>
<dbReference type="InterPro" id="IPR000212">
    <property type="entry name" value="DNA_helicase_UvrD/REP"/>
</dbReference>
<dbReference type="EC" id="5.6.2.4" evidence="9"/>
<dbReference type="CDD" id="cd18807">
    <property type="entry name" value="SF1_C_UvrD"/>
    <property type="match status" value="1"/>
</dbReference>
<dbReference type="InterPro" id="IPR027417">
    <property type="entry name" value="P-loop_NTPase"/>
</dbReference>
<comment type="catalytic activity">
    <reaction evidence="8">
        <text>Couples ATP hydrolysis with the unwinding of duplex DNA by translocating in the 3'-5' direction.</text>
        <dbReference type="EC" id="5.6.2.4"/>
    </reaction>
</comment>
<accession>A0ABV2J9L4</accession>
<dbReference type="EMBL" id="JBEPMA010000005">
    <property type="protein sequence ID" value="MET3617477.1"/>
    <property type="molecule type" value="Genomic_DNA"/>
</dbReference>
<dbReference type="PROSITE" id="PS51217">
    <property type="entry name" value="UVRD_HELICASE_CTER"/>
    <property type="match status" value="1"/>
</dbReference>
<dbReference type="PROSITE" id="PS51198">
    <property type="entry name" value="UVRD_HELICASE_ATP_BIND"/>
    <property type="match status" value="1"/>
</dbReference>
<feature type="binding site" evidence="11">
    <location>
        <begin position="22"/>
        <end position="29"/>
    </location>
    <ligand>
        <name>ATP</name>
        <dbReference type="ChEBI" id="CHEBI:30616"/>
    </ligand>
</feature>
<sequence length="614" mass="72093">MLLTENQLKAIEHFEGPAIVLAVPGAGKTTILLHRTKRLIERGVDPAQILTITFSKAQALDIKNRFSELCPKVISHFATIHAFCYRIVRDYAMKKGKTYNLIDSNVAQKYEIMRSIYRQANNAYPTEEVLETAFMEIGYCKNAMLRPTSYAKNKNCETSNFVKVFNLYEDYKNQHNLIDFDDMIIKAYYILKSDIALCNKYRNMFKFIQLDEGQDTSHSQFLVLKLLSKPNDNFLVVADDDQSIYGFRGANPHELLNLQKEYKNIKTLFMENNFRSSKNIVNTSNIFIDQNKDRYKKNIITDNSFNEPVSIIKVKEPKNQYEFIKKEIENYDGDVAVLYRNNLSSIGLVEYFERNNIKFNIKDKKTKFFSHFITRDMIDILNFSRDLSNIELYEKFYYKLIGYISRKHIDYLKKHPGKNIFNVLKEYPYLPDYYHKNINKLNSCFKRVSRSNVYDAINFIDKEMGYGNYLKENSKRFRETIESLNEYLYYLKLIAKNSASIELFLGRLKELEYILKKPKESDVKVTFSTIHSSKGLEFSKVFVIDLYEGTLPSNTSLDLLGEDESLFEEERRIFYVAMTRAKKELFLVYSHYRNGIKNDMSSFLKDLETLAGDD</sequence>
<dbReference type="GO" id="GO:0016787">
    <property type="term" value="F:hydrolase activity"/>
    <property type="evidence" value="ECO:0007669"/>
    <property type="project" value="UniProtKB-KW"/>
</dbReference>
<comment type="catalytic activity">
    <reaction evidence="10">
        <text>ATP + H2O = ADP + phosphate + H(+)</text>
        <dbReference type="Rhea" id="RHEA:13065"/>
        <dbReference type="ChEBI" id="CHEBI:15377"/>
        <dbReference type="ChEBI" id="CHEBI:15378"/>
        <dbReference type="ChEBI" id="CHEBI:30616"/>
        <dbReference type="ChEBI" id="CHEBI:43474"/>
        <dbReference type="ChEBI" id="CHEBI:456216"/>
        <dbReference type="EC" id="5.6.2.4"/>
    </reaction>
</comment>
<dbReference type="InterPro" id="IPR014017">
    <property type="entry name" value="DNA_helicase_UvrD-like_C"/>
</dbReference>
<evidence type="ECO:0000256" key="2">
    <source>
        <dbReference type="ARBA" id="ARBA00022741"/>
    </source>
</evidence>
<evidence type="ECO:0000256" key="11">
    <source>
        <dbReference type="PROSITE-ProRule" id="PRU00560"/>
    </source>
</evidence>
<reference evidence="14 15" key="1">
    <citation type="submission" date="2024-06" db="EMBL/GenBank/DDBJ databases">
        <title>Genomic Encyclopedia of Type Strains, Phase IV (KMG-IV): sequencing the most valuable type-strain genomes for metagenomic binning, comparative biology and taxonomic classification.</title>
        <authorList>
            <person name="Goeker M."/>
        </authorList>
    </citation>
    <scope>NUCLEOTIDE SEQUENCE [LARGE SCALE GENOMIC DNA]</scope>
    <source>
        <strain evidence="14 15">DSM 21460</strain>
    </source>
</reference>
<dbReference type="RefSeq" id="WP_354367966.1">
    <property type="nucleotide sequence ID" value="NZ_JBEPMA010000005.1"/>
</dbReference>
<dbReference type="Pfam" id="PF00580">
    <property type="entry name" value="UvrD-helicase"/>
    <property type="match status" value="1"/>
</dbReference>
<dbReference type="Gene3D" id="1.10.486.10">
    <property type="entry name" value="PCRA, domain 4"/>
    <property type="match status" value="1"/>
</dbReference>
<evidence type="ECO:0000259" key="13">
    <source>
        <dbReference type="PROSITE" id="PS51217"/>
    </source>
</evidence>
<name>A0ABV2J9L4_9FIRM</name>
<evidence type="ECO:0000256" key="10">
    <source>
        <dbReference type="ARBA" id="ARBA00048988"/>
    </source>
</evidence>
<dbReference type="PANTHER" id="PTHR11070">
    <property type="entry name" value="UVRD / RECB / PCRA DNA HELICASE FAMILY MEMBER"/>
    <property type="match status" value="1"/>
</dbReference>
<dbReference type="Gene3D" id="3.40.50.300">
    <property type="entry name" value="P-loop containing nucleotide triphosphate hydrolases"/>
    <property type="match status" value="2"/>
</dbReference>
<dbReference type="Gene3D" id="1.10.10.160">
    <property type="match status" value="1"/>
</dbReference>
<proteinExistence type="inferred from homology"/>
<protein>
    <recommendedName>
        <fullName evidence="9">DNA 3'-5' helicase</fullName>
        <ecNumber evidence="9">5.6.2.4</ecNumber>
    </recommendedName>
</protein>
<dbReference type="CDD" id="cd17932">
    <property type="entry name" value="DEXQc_UvrD"/>
    <property type="match status" value="1"/>
</dbReference>
<feature type="domain" description="UvrD-like helicase C-terminal" evidence="13">
    <location>
        <begin position="278"/>
        <end position="535"/>
    </location>
</feature>
<dbReference type="GO" id="GO:0003678">
    <property type="term" value="F:DNA helicase activity"/>
    <property type="evidence" value="ECO:0007669"/>
    <property type="project" value="UniProtKB-EC"/>
</dbReference>
<evidence type="ECO:0000256" key="6">
    <source>
        <dbReference type="ARBA" id="ARBA00023125"/>
    </source>
</evidence>
<dbReference type="SUPFAM" id="SSF52540">
    <property type="entry name" value="P-loop containing nucleoside triphosphate hydrolases"/>
    <property type="match status" value="1"/>
</dbReference>
<evidence type="ECO:0000313" key="14">
    <source>
        <dbReference type="EMBL" id="MET3617477.1"/>
    </source>
</evidence>
<comment type="similarity">
    <text evidence="1">Belongs to the helicase family. UvrD subfamily.</text>
</comment>
<keyword evidence="5 11" id="KW-0067">ATP-binding</keyword>
<evidence type="ECO:0000256" key="5">
    <source>
        <dbReference type="ARBA" id="ARBA00022840"/>
    </source>
</evidence>
<evidence type="ECO:0000256" key="3">
    <source>
        <dbReference type="ARBA" id="ARBA00022801"/>
    </source>
</evidence>
<keyword evidence="7" id="KW-0413">Isomerase</keyword>
<keyword evidence="6" id="KW-0238">DNA-binding</keyword>
<evidence type="ECO:0000256" key="9">
    <source>
        <dbReference type="ARBA" id="ARBA00034808"/>
    </source>
</evidence>
<evidence type="ECO:0000313" key="15">
    <source>
        <dbReference type="Proteomes" id="UP001549162"/>
    </source>
</evidence>
<feature type="domain" description="UvrD-like helicase ATP-binding" evidence="12">
    <location>
        <begin position="1"/>
        <end position="277"/>
    </location>
</feature>
<keyword evidence="15" id="KW-1185">Reference proteome</keyword>
<comment type="caution">
    <text evidence="14">The sequence shown here is derived from an EMBL/GenBank/DDBJ whole genome shotgun (WGS) entry which is preliminary data.</text>
</comment>
<evidence type="ECO:0000256" key="1">
    <source>
        <dbReference type="ARBA" id="ARBA00009922"/>
    </source>
</evidence>
<dbReference type="Pfam" id="PF13361">
    <property type="entry name" value="UvrD_C"/>
    <property type="match status" value="1"/>
</dbReference>
<keyword evidence="4 11" id="KW-0347">Helicase</keyword>
<dbReference type="PANTHER" id="PTHR11070:SF2">
    <property type="entry name" value="ATP-DEPENDENT DNA HELICASE SRS2"/>
    <property type="match status" value="1"/>
</dbReference>
<keyword evidence="3 11" id="KW-0378">Hydrolase</keyword>
<evidence type="ECO:0000256" key="7">
    <source>
        <dbReference type="ARBA" id="ARBA00023235"/>
    </source>
</evidence>
<gene>
    <name evidence="14" type="ORF">ABID14_001108</name>
</gene>